<dbReference type="GO" id="GO:1903805">
    <property type="term" value="P:L-valine import across plasma membrane"/>
    <property type="evidence" value="ECO:0007669"/>
    <property type="project" value="TreeGrafter"/>
</dbReference>
<dbReference type="Pfam" id="PF00005">
    <property type="entry name" value="ABC_tran"/>
    <property type="match status" value="1"/>
</dbReference>
<dbReference type="InterPro" id="IPR032823">
    <property type="entry name" value="BCA_ABC_TP_C"/>
</dbReference>
<dbReference type="GO" id="GO:0015808">
    <property type="term" value="P:L-alanine transport"/>
    <property type="evidence" value="ECO:0007669"/>
    <property type="project" value="TreeGrafter"/>
</dbReference>
<dbReference type="AlphaFoldDB" id="Q2W795"/>
<evidence type="ECO:0000259" key="4">
    <source>
        <dbReference type="PROSITE" id="PS50893"/>
    </source>
</evidence>
<dbReference type="GO" id="GO:0005524">
    <property type="term" value="F:ATP binding"/>
    <property type="evidence" value="ECO:0007669"/>
    <property type="project" value="UniProtKB-KW"/>
</dbReference>
<dbReference type="InterPro" id="IPR003439">
    <property type="entry name" value="ABC_transporter-like_ATP-bd"/>
</dbReference>
<dbReference type="STRING" id="342108.amb1476"/>
<dbReference type="SUPFAM" id="SSF52540">
    <property type="entry name" value="P-loop containing nucleoside triphosphate hydrolases"/>
    <property type="match status" value="1"/>
</dbReference>
<dbReference type="EMBL" id="AP007255">
    <property type="protein sequence ID" value="BAE50280.1"/>
    <property type="molecule type" value="Genomic_DNA"/>
</dbReference>
<dbReference type="PROSITE" id="PS00211">
    <property type="entry name" value="ABC_TRANSPORTER_1"/>
    <property type="match status" value="1"/>
</dbReference>
<keyword evidence="1" id="KW-0813">Transport</keyword>
<dbReference type="GO" id="GO:0015192">
    <property type="term" value="F:L-phenylalanine transmembrane transporter activity"/>
    <property type="evidence" value="ECO:0007669"/>
    <property type="project" value="TreeGrafter"/>
</dbReference>
<dbReference type="GO" id="GO:0042941">
    <property type="term" value="P:D-alanine transmembrane transport"/>
    <property type="evidence" value="ECO:0007669"/>
    <property type="project" value="TreeGrafter"/>
</dbReference>
<evidence type="ECO:0000256" key="1">
    <source>
        <dbReference type="ARBA" id="ARBA00022448"/>
    </source>
</evidence>
<dbReference type="PANTHER" id="PTHR45772">
    <property type="entry name" value="CONSERVED COMPONENT OF ABC TRANSPORTER FOR NATURAL AMINO ACIDS-RELATED"/>
    <property type="match status" value="1"/>
</dbReference>
<dbReference type="InterPro" id="IPR051120">
    <property type="entry name" value="ABC_AA/LPS_Transport"/>
</dbReference>
<sequence length="261" mass="28273">MSQNQTLSVRGLSKNYGGVAAVTNVDFDLAPGEILALIGPNGAGKSTCFNMLNGQFPPTAGSIKLFGEELVGKKPREIWRLGVGRTFQITATFGSMTVLENVQMALISFHNRLRALWPFAGGLYQDEAFQLLELVGMEAQASRPCSVLAYGDLKRVELAVALANAPKLLLMDEPTAGMAPKERIELMQLTADIVRERGISVLFTEHDMDVVFTHANRIMVLSRGHVVAEGKPQEVRANPEVQATYLGTGAVYDDSKHKGAA</sequence>
<dbReference type="PROSITE" id="PS50893">
    <property type="entry name" value="ABC_TRANSPORTER_2"/>
    <property type="match status" value="1"/>
</dbReference>
<keyword evidence="6" id="KW-1185">Reference proteome</keyword>
<dbReference type="KEGG" id="mag:amb1476"/>
<dbReference type="InterPro" id="IPR027417">
    <property type="entry name" value="P-loop_NTPase"/>
</dbReference>
<reference evidence="5 6" key="1">
    <citation type="journal article" date="2005" name="DNA Res.">
        <title>Complete genome sequence of the facultative anaerobic magnetotactic bacterium Magnetospirillum sp. strain AMB-1.</title>
        <authorList>
            <person name="Matsunaga T."/>
            <person name="Okamura Y."/>
            <person name="Fukuda Y."/>
            <person name="Wahyudi A.T."/>
            <person name="Murase Y."/>
            <person name="Takeyama H."/>
        </authorList>
    </citation>
    <scope>NUCLEOTIDE SEQUENCE [LARGE SCALE GENOMIC DNA]</scope>
    <source>
        <strain evidence="6">ATCC 700264 / AMB-1</strain>
    </source>
</reference>
<dbReference type="OrthoDB" id="9779872at2"/>
<evidence type="ECO:0000256" key="2">
    <source>
        <dbReference type="ARBA" id="ARBA00022741"/>
    </source>
</evidence>
<name>Q2W795_PARM1</name>
<dbReference type="GO" id="GO:1903806">
    <property type="term" value="P:L-isoleucine import across plasma membrane"/>
    <property type="evidence" value="ECO:0007669"/>
    <property type="project" value="TreeGrafter"/>
</dbReference>
<dbReference type="GO" id="GO:0005886">
    <property type="term" value="C:plasma membrane"/>
    <property type="evidence" value="ECO:0007669"/>
    <property type="project" value="TreeGrafter"/>
</dbReference>
<keyword evidence="2" id="KW-0547">Nucleotide-binding</keyword>
<dbReference type="InterPro" id="IPR003593">
    <property type="entry name" value="AAA+_ATPase"/>
</dbReference>
<dbReference type="Pfam" id="PF12399">
    <property type="entry name" value="BCA_ABC_TP_C"/>
    <property type="match status" value="1"/>
</dbReference>
<proteinExistence type="predicted"/>
<keyword evidence="3" id="KW-0067">ATP-binding</keyword>
<evidence type="ECO:0000313" key="6">
    <source>
        <dbReference type="Proteomes" id="UP000007058"/>
    </source>
</evidence>
<dbReference type="CDD" id="cd03219">
    <property type="entry name" value="ABC_Mj1267_LivG_branched"/>
    <property type="match status" value="1"/>
</dbReference>
<dbReference type="Gene3D" id="3.40.50.300">
    <property type="entry name" value="P-loop containing nucleotide triphosphate hydrolases"/>
    <property type="match status" value="1"/>
</dbReference>
<evidence type="ECO:0000313" key="5">
    <source>
        <dbReference type="EMBL" id="BAE50280.1"/>
    </source>
</evidence>
<dbReference type="InterPro" id="IPR017871">
    <property type="entry name" value="ABC_transporter-like_CS"/>
</dbReference>
<protein>
    <submittedName>
        <fullName evidence="5">ABC-type branched-chain amino acid transport systems</fullName>
    </submittedName>
</protein>
<evidence type="ECO:0000256" key="3">
    <source>
        <dbReference type="ARBA" id="ARBA00022840"/>
    </source>
</evidence>
<feature type="domain" description="ABC transporter" evidence="4">
    <location>
        <begin position="7"/>
        <end position="248"/>
    </location>
</feature>
<dbReference type="RefSeq" id="WP_011383886.1">
    <property type="nucleotide sequence ID" value="NC_007626.1"/>
</dbReference>
<organism evidence="5 6">
    <name type="scientific">Paramagnetospirillum magneticum (strain ATCC 700264 / AMB-1)</name>
    <name type="common">Magnetospirillum magneticum</name>
    <dbReference type="NCBI Taxonomy" id="342108"/>
    <lineage>
        <taxon>Bacteria</taxon>
        <taxon>Pseudomonadati</taxon>
        <taxon>Pseudomonadota</taxon>
        <taxon>Alphaproteobacteria</taxon>
        <taxon>Rhodospirillales</taxon>
        <taxon>Magnetospirillaceae</taxon>
        <taxon>Paramagnetospirillum</taxon>
    </lineage>
</organism>
<dbReference type="Proteomes" id="UP000007058">
    <property type="component" value="Chromosome"/>
</dbReference>
<gene>
    <name evidence="5" type="ordered locus">amb1476</name>
</gene>
<dbReference type="HOGENOM" id="CLU_000604_1_2_5"/>
<dbReference type="SMART" id="SM00382">
    <property type="entry name" value="AAA"/>
    <property type="match status" value="1"/>
</dbReference>
<accession>Q2W795</accession>
<dbReference type="GO" id="GO:0016887">
    <property type="term" value="F:ATP hydrolysis activity"/>
    <property type="evidence" value="ECO:0007669"/>
    <property type="project" value="InterPro"/>
</dbReference>
<dbReference type="GO" id="GO:0005304">
    <property type="term" value="F:L-valine transmembrane transporter activity"/>
    <property type="evidence" value="ECO:0007669"/>
    <property type="project" value="TreeGrafter"/>
</dbReference>
<dbReference type="GO" id="GO:0015188">
    <property type="term" value="F:L-isoleucine transmembrane transporter activity"/>
    <property type="evidence" value="ECO:0007669"/>
    <property type="project" value="TreeGrafter"/>
</dbReference>
<dbReference type="PANTHER" id="PTHR45772:SF7">
    <property type="entry name" value="AMINO ACID ABC TRANSPORTER ATP-BINDING PROTEIN"/>
    <property type="match status" value="1"/>
</dbReference>